<evidence type="ECO:0000313" key="4">
    <source>
        <dbReference type="Proteomes" id="UP000515121"/>
    </source>
</evidence>
<dbReference type="Proteomes" id="UP000515121">
    <property type="component" value="Unplaced"/>
</dbReference>
<dbReference type="PANTHER" id="PTHR48108:SF6">
    <property type="entry name" value="CBS DOMAIN-CONTAINING PROTEIN CBSX1, CHLOROPLASTIC"/>
    <property type="match status" value="1"/>
</dbReference>
<evidence type="ECO:0000256" key="1">
    <source>
        <dbReference type="ARBA" id="ARBA00022737"/>
    </source>
</evidence>
<dbReference type="InterPro" id="IPR051462">
    <property type="entry name" value="CBS_domain-containing"/>
</dbReference>
<dbReference type="Pfam" id="PF00571">
    <property type="entry name" value="CBS"/>
    <property type="match status" value="1"/>
</dbReference>
<dbReference type="SUPFAM" id="SSF54631">
    <property type="entry name" value="CBS-domain pair"/>
    <property type="match status" value="1"/>
</dbReference>
<accession>A0A6P5ZIL4</accession>
<reference evidence="5" key="1">
    <citation type="submission" date="2025-08" db="UniProtKB">
        <authorList>
            <consortium name="RefSeq"/>
        </authorList>
    </citation>
    <scope>IDENTIFICATION</scope>
    <source>
        <tissue evidence="5">Fruit stalk</tissue>
    </source>
</reference>
<keyword evidence="1" id="KW-0677">Repeat</keyword>
<dbReference type="AlphaFoldDB" id="A0A6P5ZIL4"/>
<protein>
    <submittedName>
        <fullName evidence="5">Uncharacterized protein LOC111301053</fullName>
    </submittedName>
</protein>
<dbReference type="PANTHER" id="PTHR48108">
    <property type="entry name" value="CBS DOMAIN-CONTAINING PROTEIN CBSX2, CHLOROPLASTIC"/>
    <property type="match status" value="1"/>
</dbReference>
<proteinExistence type="predicted"/>
<evidence type="ECO:0000256" key="2">
    <source>
        <dbReference type="PROSITE-ProRule" id="PRU00703"/>
    </source>
</evidence>
<evidence type="ECO:0000313" key="5">
    <source>
        <dbReference type="RefSeq" id="XP_022752300.1"/>
    </source>
</evidence>
<dbReference type="KEGG" id="dzi:111301053"/>
<dbReference type="PROSITE" id="PS51371">
    <property type="entry name" value="CBS"/>
    <property type="match status" value="1"/>
</dbReference>
<sequence length="327" mass="37021">MHGFLQFNSFLSENFADLGFDISTVLDYCIKLKVSCGLKHAKKRRGGIYKVGDFMTRKENLHMVKPTTTVDEALEALVEHKITGFPVSDDDWKLTFNEVEKLLDKTNCLVVGDLMTPAPVVVSETTKLTLRMLLDYCSRQNIVDFPVPVVDVIEDKLLHSFSEDRSSQEEISDELLYLPFKQSVTPKKKALIGEYHSRICGASIGRWRKEILSADCGDSKSRVLSFSFLINTKNTSPKKKPSDWCFKLFVKIFFALLTKSGDLTTSFHFKKGSEYTKKTRNLPPQSKLDAKHDYALPWGAAIPPLFSLFASSVTHRLPNSKSYHFSS</sequence>
<dbReference type="InterPro" id="IPR046342">
    <property type="entry name" value="CBS_dom_sf"/>
</dbReference>
<name>A0A6P5ZIL4_DURZI</name>
<gene>
    <name evidence="5" type="primary">LOC111301053</name>
</gene>
<dbReference type="GeneID" id="111301053"/>
<dbReference type="InterPro" id="IPR000644">
    <property type="entry name" value="CBS_dom"/>
</dbReference>
<keyword evidence="4" id="KW-1185">Reference proteome</keyword>
<organism evidence="4 5">
    <name type="scientific">Durio zibethinus</name>
    <name type="common">Durian</name>
    <dbReference type="NCBI Taxonomy" id="66656"/>
    <lineage>
        <taxon>Eukaryota</taxon>
        <taxon>Viridiplantae</taxon>
        <taxon>Streptophyta</taxon>
        <taxon>Embryophyta</taxon>
        <taxon>Tracheophyta</taxon>
        <taxon>Spermatophyta</taxon>
        <taxon>Magnoliopsida</taxon>
        <taxon>eudicotyledons</taxon>
        <taxon>Gunneridae</taxon>
        <taxon>Pentapetalae</taxon>
        <taxon>rosids</taxon>
        <taxon>malvids</taxon>
        <taxon>Malvales</taxon>
        <taxon>Malvaceae</taxon>
        <taxon>Helicteroideae</taxon>
        <taxon>Durio</taxon>
    </lineage>
</organism>
<dbReference type="Gene3D" id="3.10.580.10">
    <property type="entry name" value="CBS-domain"/>
    <property type="match status" value="2"/>
</dbReference>
<dbReference type="OrthoDB" id="418595at2759"/>
<keyword evidence="2" id="KW-0129">CBS domain</keyword>
<dbReference type="RefSeq" id="XP_022752300.1">
    <property type="nucleotide sequence ID" value="XM_022896565.1"/>
</dbReference>
<evidence type="ECO:0000259" key="3">
    <source>
        <dbReference type="PROSITE" id="PS51371"/>
    </source>
</evidence>
<feature type="domain" description="CBS" evidence="3">
    <location>
        <begin position="55"/>
        <end position="120"/>
    </location>
</feature>